<reference evidence="1 2" key="1">
    <citation type="journal article" date="2009" name="Stand. Genomic Sci.">
        <title>Complete genome sequence of Anaerococcus prevotii type strain (PC1).</title>
        <authorList>
            <person name="Labutti K."/>
            <person name="Pukall R."/>
            <person name="Steenblock K."/>
            <person name="Glavina Del Rio T."/>
            <person name="Tice H."/>
            <person name="Copeland A."/>
            <person name="Cheng J.F."/>
            <person name="Lucas S."/>
            <person name="Chen F."/>
            <person name="Nolan M."/>
            <person name="Bruce D."/>
            <person name="Goodwin L."/>
            <person name="Pitluck S."/>
            <person name="Ivanova N."/>
            <person name="Mavromatis K."/>
            <person name="Ovchinnikova G."/>
            <person name="Pati A."/>
            <person name="Chen A."/>
            <person name="Palaniappan K."/>
            <person name="Land M."/>
            <person name="Hauser L."/>
            <person name="Chang Y.J."/>
            <person name="Jeffries C.D."/>
            <person name="Chain P."/>
            <person name="Saunders E."/>
            <person name="Brettin T."/>
            <person name="Detter J.C."/>
            <person name="Han C."/>
            <person name="Goker M."/>
            <person name="Bristow J."/>
            <person name="Eisen J.A."/>
            <person name="Markowitz V."/>
            <person name="Hugenholtz P."/>
            <person name="Kyrpides N.C."/>
            <person name="Klenk H.P."/>
            <person name="Lapidus A."/>
        </authorList>
    </citation>
    <scope>NUCLEOTIDE SEQUENCE [LARGE SCALE GENOMIC DNA]</scope>
    <source>
        <strain evidence="2">ATCC 9321 / DSM 20548 / JCM 6508 / NCTC 11806 / PC1</strain>
    </source>
</reference>
<dbReference type="OrthoDB" id="1690921at2"/>
<gene>
    <name evidence="1" type="ordered locus">Apre_1392</name>
</gene>
<dbReference type="EMBL" id="CP001708">
    <property type="protein sequence ID" value="ACV29415.1"/>
    <property type="molecule type" value="Genomic_DNA"/>
</dbReference>
<evidence type="ECO:0000313" key="2">
    <source>
        <dbReference type="Proteomes" id="UP000002294"/>
    </source>
</evidence>
<proteinExistence type="predicted"/>
<name>C7RE02_ANAPD</name>
<dbReference type="STRING" id="525919.Apre_1392"/>
<protein>
    <submittedName>
        <fullName evidence="1">Uncharacterized protein</fullName>
    </submittedName>
</protein>
<dbReference type="HOGENOM" id="CLU_178242_0_0_9"/>
<organism evidence="1 2">
    <name type="scientific">Anaerococcus prevotii (strain ATCC 9321 / DSM 20548 / JCM 6508 / NCTC 11806 / PC1)</name>
    <name type="common">Peptostreptococcus prevotii</name>
    <name type="synonym">Peptococcus prevotii</name>
    <dbReference type="NCBI Taxonomy" id="525919"/>
    <lineage>
        <taxon>Bacteria</taxon>
        <taxon>Bacillati</taxon>
        <taxon>Bacillota</taxon>
        <taxon>Tissierellia</taxon>
        <taxon>Tissierellales</taxon>
        <taxon>Peptoniphilaceae</taxon>
        <taxon>Anaerococcus</taxon>
    </lineage>
</organism>
<keyword evidence="2" id="KW-1185">Reference proteome</keyword>
<evidence type="ECO:0000313" key="1">
    <source>
        <dbReference type="EMBL" id="ACV29415.1"/>
    </source>
</evidence>
<sequence>MKDLMLIKKILDKDKADEVYPVTFDLDKRFERSIAVGIFNDLMEKKIIKSKRFTIKDHSFTVDILPTSINEVIDIIIKKGMYIYGVYTLYDNYIEEGELK</sequence>
<accession>C7RE02</accession>
<dbReference type="RefSeq" id="WP_015778313.1">
    <property type="nucleotide sequence ID" value="NC_013171.1"/>
</dbReference>
<dbReference type="AlphaFoldDB" id="C7RE02"/>
<dbReference type="eggNOG" id="ENOG5030GH9">
    <property type="taxonomic scope" value="Bacteria"/>
</dbReference>
<dbReference type="Proteomes" id="UP000002294">
    <property type="component" value="Chromosome"/>
</dbReference>
<dbReference type="KEGG" id="apr:Apre_1392"/>